<organism evidence="2 3">
    <name type="scientific">Stylosanthes scabra</name>
    <dbReference type="NCBI Taxonomy" id="79078"/>
    <lineage>
        <taxon>Eukaryota</taxon>
        <taxon>Viridiplantae</taxon>
        <taxon>Streptophyta</taxon>
        <taxon>Embryophyta</taxon>
        <taxon>Tracheophyta</taxon>
        <taxon>Spermatophyta</taxon>
        <taxon>Magnoliopsida</taxon>
        <taxon>eudicotyledons</taxon>
        <taxon>Gunneridae</taxon>
        <taxon>Pentapetalae</taxon>
        <taxon>rosids</taxon>
        <taxon>fabids</taxon>
        <taxon>Fabales</taxon>
        <taxon>Fabaceae</taxon>
        <taxon>Papilionoideae</taxon>
        <taxon>50 kb inversion clade</taxon>
        <taxon>dalbergioids sensu lato</taxon>
        <taxon>Dalbergieae</taxon>
        <taxon>Pterocarpus clade</taxon>
        <taxon>Stylosanthes</taxon>
    </lineage>
</organism>
<keyword evidence="3" id="KW-1185">Reference proteome</keyword>
<protein>
    <submittedName>
        <fullName evidence="2">Uncharacterized protein</fullName>
    </submittedName>
</protein>
<proteinExistence type="predicted"/>
<feature type="non-terminal residue" evidence="2">
    <location>
        <position position="104"/>
    </location>
</feature>
<feature type="compositionally biased region" description="Basic and acidic residues" evidence="1">
    <location>
        <begin position="82"/>
        <end position="92"/>
    </location>
</feature>
<feature type="region of interest" description="Disordered" evidence="1">
    <location>
        <begin position="60"/>
        <end position="104"/>
    </location>
</feature>
<comment type="caution">
    <text evidence="2">The sequence shown here is derived from an EMBL/GenBank/DDBJ whole genome shotgun (WGS) entry which is preliminary data.</text>
</comment>
<dbReference type="Proteomes" id="UP001341840">
    <property type="component" value="Unassembled WGS sequence"/>
</dbReference>
<evidence type="ECO:0000256" key="1">
    <source>
        <dbReference type="SAM" id="MobiDB-lite"/>
    </source>
</evidence>
<evidence type="ECO:0000313" key="2">
    <source>
        <dbReference type="EMBL" id="MED6210193.1"/>
    </source>
</evidence>
<dbReference type="EMBL" id="JASCZI010242223">
    <property type="protein sequence ID" value="MED6210193.1"/>
    <property type="molecule type" value="Genomic_DNA"/>
</dbReference>
<name>A0ABU6YM73_9FABA</name>
<sequence length="104" mass="11622">MIDHESESTQLLLIIAHAASGRTFPFCPRRRIRRRQTPLLIFFLASSPAIPKHLTNTKLSCRRGKHESRDDQRGDVAAGSWAKDDRRVDDATGSRPGSSAPMLI</sequence>
<gene>
    <name evidence="2" type="ORF">PIB30_061909</name>
</gene>
<evidence type="ECO:0000313" key="3">
    <source>
        <dbReference type="Proteomes" id="UP001341840"/>
    </source>
</evidence>
<accession>A0ABU6YM73</accession>
<reference evidence="2 3" key="1">
    <citation type="journal article" date="2023" name="Plants (Basel)">
        <title>Bridging the Gap: Combining Genomics and Transcriptomics Approaches to Understand Stylosanthes scabra, an Orphan Legume from the Brazilian Caatinga.</title>
        <authorList>
            <person name="Ferreira-Neto J.R.C."/>
            <person name="da Silva M.D."/>
            <person name="Binneck E."/>
            <person name="de Melo N.F."/>
            <person name="da Silva R.H."/>
            <person name="de Melo A.L.T.M."/>
            <person name="Pandolfi V."/>
            <person name="Bustamante F.O."/>
            <person name="Brasileiro-Vidal A.C."/>
            <person name="Benko-Iseppon A.M."/>
        </authorList>
    </citation>
    <scope>NUCLEOTIDE SEQUENCE [LARGE SCALE GENOMIC DNA]</scope>
    <source>
        <tissue evidence="2">Leaves</tissue>
    </source>
</reference>